<dbReference type="AlphaFoldDB" id="A0A1Y5PPG1"/>
<dbReference type="Pfam" id="PF13391">
    <property type="entry name" value="HNH_2"/>
    <property type="match status" value="1"/>
</dbReference>
<dbReference type="InterPro" id="IPR003615">
    <property type="entry name" value="HNH_nuc"/>
</dbReference>
<evidence type="ECO:0000259" key="1">
    <source>
        <dbReference type="Pfam" id="PF13391"/>
    </source>
</evidence>
<sequence>MITMFVAITDRSWFDLLSSAHPDEVNFWQPSSRTTFRALSPGELLLFKLHSPNDYIVGGGVFSHASNIALSIAWDAFGPKNGVASLAEMRTRIAHYRRDKSLLDARHDPVIGCRVLTQPFFLPRESWIPVPSSFSKNIVTGKRFSTRDAEGRALWDALGERLSQAADNPVGAERFGAPRLVKPRLGQGAFRLEVTDGYERRCAVSGERTLPILDAAHIRAYSDGGEHAPENGLLLRTDIHRLFDLGYVTVSDDHCFEVSHRLKADFDNGKHYYDLHGTRLRAPLPSFAPPARDALDWHRENRYLG</sequence>
<dbReference type="KEGG" id="sphu:SPPYR_0740"/>
<dbReference type="EMBL" id="LT598653">
    <property type="protein sequence ID" value="SBV31860.1"/>
    <property type="molecule type" value="Genomic_DNA"/>
</dbReference>
<gene>
    <name evidence="2" type="ORF">SPPYR_0740</name>
</gene>
<reference evidence="2" key="1">
    <citation type="submission" date="2016-03" db="EMBL/GenBank/DDBJ databases">
        <authorList>
            <person name="Ploux O."/>
        </authorList>
    </citation>
    <scope>NUCLEOTIDE SEQUENCE</scope>
    <source>
        <strain evidence="2">UC10</strain>
    </source>
</reference>
<evidence type="ECO:0000313" key="2">
    <source>
        <dbReference type="EMBL" id="SBV31860.1"/>
    </source>
</evidence>
<name>A0A1Y5PPG1_9SPHN</name>
<dbReference type="RefSeq" id="WP_295323817.1">
    <property type="nucleotide sequence ID" value="NZ_LT598653.1"/>
</dbReference>
<feature type="domain" description="HNH nuclease" evidence="1">
    <location>
        <begin position="202"/>
        <end position="250"/>
    </location>
</feature>
<protein>
    <recommendedName>
        <fullName evidence="1">HNH nuclease domain-containing protein</fullName>
    </recommendedName>
</protein>
<accession>A0A1Y5PPG1</accession>
<proteinExistence type="predicted"/>
<organism evidence="2">
    <name type="scientific">uncultured Sphingopyxis sp</name>
    <dbReference type="NCBI Taxonomy" id="310581"/>
    <lineage>
        <taxon>Bacteria</taxon>
        <taxon>Pseudomonadati</taxon>
        <taxon>Pseudomonadota</taxon>
        <taxon>Alphaproteobacteria</taxon>
        <taxon>Sphingomonadales</taxon>
        <taxon>Sphingomonadaceae</taxon>
        <taxon>Sphingopyxis</taxon>
        <taxon>environmental samples</taxon>
    </lineage>
</organism>